<dbReference type="EMBL" id="BAAAOR010000014">
    <property type="protein sequence ID" value="GAA1515883.1"/>
    <property type="molecule type" value="Genomic_DNA"/>
</dbReference>
<comment type="caution">
    <text evidence="2">The sequence shown here is derived from an EMBL/GenBank/DDBJ whole genome shotgun (WGS) entry which is preliminary data.</text>
</comment>
<evidence type="ECO:0008006" key="4">
    <source>
        <dbReference type="Google" id="ProtNLM"/>
    </source>
</evidence>
<evidence type="ECO:0000256" key="1">
    <source>
        <dbReference type="SAM" id="MobiDB-lite"/>
    </source>
</evidence>
<gene>
    <name evidence="2" type="ORF">GCM10009788_20240</name>
</gene>
<feature type="compositionally biased region" description="Basic and acidic residues" evidence="1">
    <location>
        <begin position="107"/>
        <end position="124"/>
    </location>
</feature>
<organism evidence="2 3">
    <name type="scientific">Nocardioides humi</name>
    <dbReference type="NCBI Taxonomy" id="449461"/>
    <lineage>
        <taxon>Bacteria</taxon>
        <taxon>Bacillati</taxon>
        <taxon>Actinomycetota</taxon>
        <taxon>Actinomycetes</taxon>
        <taxon>Propionibacteriales</taxon>
        <taxon>Nocardioidaceae</taxon>
        <taxon>Nocardioides</taxon>
    </lineage>
</organism>
<protein>
    <recommendedName>
        <fullName evidence="4">Transposase DDE domain-containing protein</fullName>
    </recommendedName>
</protein>
<evidence type="ECO:0000313" key="3">
    <source>
        <dbReference type="Proteomes" id="UP001500842"/>
    </source>
</evidence>
<keyword evidence="3" id="KW-1185">Reference proteome</keyword>
<name>A0ABN2AD90_9ACTN</name>
<reference evidence="2 3" key="1">
    <citation type="journal article" date="2019" name="Int. J. Syst. Evol. Microbiol.">
        <title>The Global Catalogue of Microorganisms (GCM) 10K type strain sequencing project: providing services to taxonomists for standard genome sequencing and annotation.</title>
        <authorList>
            <consortium name="The Broad Institute Genomics Platform"/>
            <consortium name="The Broad Institute Genome Sequencing Center for Infectious Disease"/>
            <person name="Wu L."/>
            <person name="Ma J."/>
        </authorList>
    </citation>
    <scope>NUCLEOTIDE SEQUENCE [LARGE SCALE GENOMIC DNA]</scope>
    <source>
        <strain evidence="2 3">JCM 14942</strain>
    </source>
</reference>
<accession>A0ABN2AD90</accession>
<feature type="region of interest" description="Disordered" evidence="1">
    <location>
        <begin position="104"/>
        <end position="124"/>
    </location>
</feature>
<proteinExistence type="predicted"/>
<sequence>MIHSLLAGGDCIEDVNALRAGSTGAVLGHRVAASSTVGTFLRAFGYGHARQLDAVTRRLLTRAVAAGAHHGFSDPSGSVTVDIDSTLCETYGLKKDLPQQECQVLHHRTDDRHRGQGQDRRDHR</sequence>
<dbReference type="Proteomes" id="UP001500842">
    <property type="component" value="Unassembled WGS sequence"/>
</dbReference>
<evidence type="ECO:0000313" key="2">
    <source>
        <dbReference type="EMBL" id="GAA1515883.1"/>
    </source>
</evidence>